<feature type="transmembrane region" description="Helical" evidence="1">
    <location>
        <begin position="51"/>
        <end position="72"/>
    </location>
</feature>
<reference evidence="2 3" key="1">
    <citation type="submission" date="2016-10" db="EMBL/GenBank/DDBJ databases">
        <title>Complete genome sequences of three Cupriavidus strains isolated from various Malaysian environments.</title>
        <authorList>
            <person name="Abdullah A.A.-A."/>
            <person name="Shafie N.A.H."/>
            <person name="Lau N.S."/>
        </authorList>
    </citation>
    <scope>NUCLEOTIDE SEQUENCE [LARGE SCALE GENOMIC DNA]</scope>
    <source>
        <strain evidence="2 3">USMAA1020</strain>
    </source>
</reference>
<evidence type="ECO:0000313" key="2">
    <source>
        <dbReference type="EMBL" id="AOZ05993.1"/>
    </source>
</evidence>
<proteinExistence type="predicted"/>
<protein>
    <submittedName>
        <fullName evidence="2">Uncharacterized protein</fullName>
    </submittedName>
</protein>
<dbReference type="RefSeq" id="WP_071012193.1">
    <property type="nucleotide sequence ID" value="NZ_CP017754.1"/>
</dbReference>
<organism evidence="2 3">
    <name type="scientific">Cupriavidus malaysiensis</name>
    <dbReference type="NCBI Taxonomy" id="367825"/>
    <lineage>
        <taxon>Bacteria</taxon>
        <taxon>Pseudomonadati</taxon>
        <taxon>Pseudomonadota</taxon>
        <taxon>Betaproteobacteria</taxon>
        <taxon>Burkholderiales</taxon>
        <taxon>Burkholderiaceae</taxon>
        <taxon>Cupriavidus</taxon>
    </lineage>
</organism>
<sequence length="82" mass="9385">MPSSPRYWFPAKRYGWGWGLPTCWQGWLVYAVYALLVGMAVACFPPHTRPGAFIGSQLTLCALLLAICWRKGEPPRWRWGDD</sequence>
<keyword evidence="3" id="KW-1185">Reference proteome</keyword>
<gene>
    <name evidence="2" type="ORF">BKK80_09230</name>
</gene>
<evidence type="ECO:0000256" key="1">
    <source>
        <dbReference type="SAM" id="Phobius"/>
    </source>
</evidence>
<evidence type="ECO:0000313" key="3">
    <source>
        <dbReference type="Proteomes" id="UP000177515"/>
    </source>
</evidence>
<feature type="transmembrane region" description="Helical" evidence="1">
    <location>
        <begin position="24"/>
        <end position="44"/>
    </location>
</feature>
<dbReference type="EMBL" id="CP017754">
    <property type="protein sequence ID" value="AOZ05993.1"/>
    <property type="molecule type" value="Genomic_DNA"/>
</dbReference>
<name>A0ABN4TM29_9BURK</name>
<accession>A0ABN4TM29</accession>
<keyword evidence="1" id="KW-1133">Transmembrane helix</keyword>
<dbReference type="Proteomes" id="UP000177515">
    <property type="component" value="Chromosome 1"/>
</dbReference>
<keyword evidence="1" id="KW-0812">Transmembrane</keyword>
<keyword evidence="1" id="KW-0472">Membrane</keyword>